<dbReference type="GO" id="GO:0005737">
    <property type="term" value="C:cytoplasm"/>
    <property type="evidence" value="ECO:0007669"/>
    <property type="project" value="UniProtKB-SubCell"/>
</dbReference>
<dbReference type="EMBL" id="OU893332">
    <property type="protein sequence ID" value="CAG9782556.1"/>
    <property type="molecule type" value="Genomic_DNA"/>
</dbReference>
<evidence type="ECO:0000313" key="6">
    <source>
        <dbReference type="Proteomes" id="UP001153714"/>
    </source>
</evidence>
<sequence length="329" mass="37945">MFCKSGYLGCARGVDDLRCINDRLNAEVVEQINESQELMMINSFARESNEYQFKTCIQERISDIASWRWVFEDLSKRLHEAIEALKYEHNALRVVVERIVGEIEDHSSDASRPGALCPMTDPVEKAILEVRGARVRLSIIAQSHAAKVDAAIRRRLHVNTSKLEELYWQREEAIKDIKSLEEEQITTEKNLLETMKQENLVAARIADRTLRPPGELTKDEVDRRLRNELGRLRHFMKHLRSNLDRINSLQNHLVESIARMDCYAEDISQVVRLDQDRMRLRLDEDNKSDSQTSTAPTPSNGKRSSSHSRSEIPLTAIVEEDEDDYPFGD</sequence>
<evidence type="ECO:0000256" key="1">
    <source>
        <dbReference type="ARBA" id="ARBA00004496"/>
    </source>
</evidence>
<name>A0A9N9QT59_9NEOP</name>
<feature type="compositionally biased region" description="Acidic residues" evidence="4">
    <location>
        <begin position="318"/>
        <end position="329"/>
    </location>
</feature>
<dbReference type="AlphaFoldDB" id="A0A9N9QT59"/>
<dbReference type="Proteomes" id="UP001153714">
    <property type="component" value="Chromosome 1"/>
</dbReference>
<evidence type="ECO:0000256" key="3">
    <source>
        <dbReference type="SAM" id="Coils"/>
    </source>
</evidence>
<reference evidence="5" key="1">
    <citation type="submission" date="2021-12" db="EMBL/GenBank/DDBJ databases">
        <authorList>
            <person name="King R."/>
        </authorList>
    </citation>
    <scope>NUCLEOTIDE SEQUENCE</scope>
</reference>
<keyword evidence="6" id="KW-1185">Reference proteome</keyword>
<reference evidence="5" key="2">
    <citation type="submission" date="2022-10" db="EMBL/GenBank/DDBJ databases">
        <authorList>
            <consortium name="ENA_rothamsted_submissions"/>
            <consortium name="culmorum"/>
            <person name="King R."/>
        </authorList>
    </citation>
    <scope>NUCLEOTIDE SEQUENCE</scope>
</reference>
<feature type="region of interest" description="Disordered" evidence="4">
    <location>
        <begin position="282"/>
        <end position="329"/>
    </location>
</feature>
<evidence type="ECO:0000256" key="4">
    <source>
        <dbReference type="SAM" id="MobiDB-lite"/>
    </source>
</evidence>
<evidence type="ECO:0008006" key="7">
    <source>
        <dbReference type="Google" id="ProtNLM"/>
    </source>
</evidence>
<keyword evidence="3" id="KW-0175">Coiled coil</keyword>
<feature type="compositionally biased region" description="Polar residues" evidence="4">
    <location>
        <begin position="289"/>
        <end position="302"/>
    </location>
</feature>
<dbReference type="OrthoDB" id="440745at2759"/>
<keyword evidence="2" id="KW-0963">Cytoplasm</keyword>
<evidence type="ECO:0000256" key="2">
    <source>
        <dbReference type="ARBA" id="ARBA00022490"/>
    </source>
</evidence>
<dbReference type="InterPro" id="IPR048256">
    <property type="entry name" value="Tektin-like"/>
</dbReference>
<accession>A0A9N9QT59</accession>
<proteinExistence type="predicted"/>
<feature type="coiled-coil region" evidence="3">
    <location>
        <begin position="163"/>
        <end position="198"/>
    </location>
</feature>
<comment type="subcellular location">
    <subcellularLocation>
        <location evidence="1">Cytoplasm</location>
    </subcellularLocation>
</comment>
<gene>
    <name evidence="5" type="ORF">DIATSA_LOCUS802</name>
</gene>
<dbReference type="Pfam" id="PF03148">
    <property type="entry name" value="Tektin"/>
    <property type="match status" value="1"/>
</dbReference>
<organism evidence="5 6">
    <name type="scientific">Diatraea saccharalis</name>
    <name type="common">sugarcane borer</name>
    <dbReference type="NCBI Taxonomy" id="40085"/>
    <lineage>
        <taxon>Eukaryota</taxon>
        <taxon>Metazoa</taxon>
        <taxon>Ecdysozoa</taxon>
        <taxon>Arthropoda</taxon>
        <taxon>Hexapoda</taxon>
        <taxon>Insecta</taxon>
        <taxon>Pterygota</taxon>
        <taxon>Neoptera</taxon>
        <taxon>Endopterygota</taxon>
        <taxon>Lepidoptera</taxon>
        <taxon>Glossata</taxon>
        <taxon>Ditrysia</taxon>
        <taxon>Pyraloidea</taxon>
        <taxon>Crambidae</taxon>
        <taxon>Crambinae</taxon>
        <taxon>Diatraea</taxon>
    </lineage>
</organism>
<evidence type="ECO:0000313" key="5">
    <source>
        <dbReference type="EMBL" id="CAG9782556.1"/>
    </source>
</evidence>
<protein>
    <recommendedName>
        <fullName evidence="7">Tektin</fullName>
    </recommendedName>
</protein>
<dbReference type="GO" id="GO:0005929">
    <property type="term" value="C:cilium"/>
    <property type="evidence" value="ECO:0007669"/>
    <property type="project" value="UniProtKB-ARBA"/>
</dbReference>